<proteinExistence type="predicted"/>
<dbReference type="EMBL" id="SHKX01000013">
    <property type="protein sequence ID" value="RZU38589.1"/>
    <property type="molecule type" value="Genomic_DNA"/>
</dbReference>
<evidence type="ECO:0000256" key="1">
    <source>
        <dbReference type="ARBA" id="ARBA00023002"/>
    </source>
</evidence>
<reference evidence="3 4" key="1">
    <citation type="submission" date="2019-02" db="EMBL/GenBank/DDBJ databases">
        <title>Genomic Encyclopedia of Type Strains, Phase IV (KMG-IV): sequencing the most valuable type-strain genomes for metagenomic binning, comparative biology and taxonomic classification.</title>
        <authorList>
            <person name="Goeker M."/>
        </authorList>
    </citation>
    <scope>NUCLEOTIDE SEQUENCE [LARGE SCALE GENOMIC DNA]</scope>
    <source>
        <strain evidence="3 4">DSM 105135</strain>
    </source>
</reference>
<organism evidence="3 4">
    <name type="scientific">Fluviicoccus keumensis</name>
    <dbReference type="NCBI Taxonomy" id="1435465"/>
    <lineage>
        <taxon>Bacteria</taxon>
        <taxon>Pseudomonadati</taxon>
        <taxon>Pseudomonadota</taxon>
        <taxon>Gammaproteobacteria</taxon>
        <taxon>Moraxellales</taxon>
        <taxon>Moraxellaceae</taxon>
        <taxon>Fluviicoccus</taxon>
    </lineage>
</organism>
<dbReference type="Pfam" id="PF01494">
    <property type="entry name" value="FAD_binding_3"/>
    <property type="match status" value="1"/>
</dbReference>
<dbReference type="GO" id="GO:0019622">
    <property type="term" value="P:3-(3-hydroxy)phenylpropionate catabolic process"/>
    <property type="evidence" value="ECO:0007669"/>
    <property type="project" value="TreeGrafter"/>
</dbReference>
<evidence type="ECO:0000259" key="2">
    <source>
        <dbReference type="Pfam" id="PF01494"/>
    </source>
</evidence>
<keyword evidence="4" id="KW-1185">Reference proteome</keyword>
<sequence>MTASAKKVRVTNDEKIVSIEQGRLPAHADVVIVGFGPAGAALANLLGRYGIDTLVLDKAEDILPMPRAIALDNEALRILQMAGLAEDAFEKIAIPRVRLQSPYAGEFGRVNTAGCLDGHPKLVTFYQPELERALRRSLAGYPNVRTVVSAEMTDFIDQGHHVVLQLAVAGGAPQTLTCRYLVAADGAGSTIRTRLGIAFGGDTYQQDWLIVDARNVRAPINDIEFTCDPDRPVPHMTAPGGRERWEFMLKPGETREQVLQPAFIRDLLKPWANADDLEIERTAVYRFHARVAESFSKGNVFMVGDAAHITPPFVGQGMVAGLRDVANLGWKLAWVLQGRAAPAILGSYDRERRPHARAMIDLARAMGLLIKPVNPAAGAFSSQLVKNLRRLPPVRPLFDELKIKPRNRFKEGLFMPRVRHPRLDRGNHLPQAWLRGADGQGAWSDDAMGEQLTLIGFGVDPQRLLSPAQRAAWEVAGGGYLQLRHRGQAGGSGWEDLTGQLVPELAPVGWAAVVRPDRVIVHDGPADRIDRLVGESLALLAGRG</sequence>
<keyword evidence="1" id="KW-0560">Oxidoreductase</keyword>
<dbReference type="RefSeq" id="WP_130414275.1">
    <property type="nucleotide sequence ID" value="NZ_SHKX01000013.1"/>
</dbReference>
<dbReference type="InterPro" id="IPR002938">
    <property type="entry name" value="FAD-bd"/>
</dbReference>
<dbReference type="GO" id="GO:0008688">
    <property type="term" value="F:3-(3-hydroxyphenyl)propionate hydroxylase activity"/>
    <property type="evidence" value="ECO:0007669"/>
    <property type="project" value="TreeGrafter"/>
</dbReference>
<protein>
    <submittedName>
        <fullName evidence="3">3-(3-hydroxy-phenyl)propionate hydroxylase</fullName>
    </submittedName>
</protein>
<dbReference type="Gene3D" id="3.30.70.2450">
    <property type="match status" value="1"/>
</dbReference>
<dbReference type="Proteomes" id="UP000292423">
    <property type="component" value="Unassembled WGS sequence"/>
</dbReference>
<dbReference type="GO" id="GO:0071949">
    <property type="term" value="F:FAD binding"/>
    <property type="evidence" value="ECO:0007669"/>
    <property type="project" value="InterPro"/>
</dbReference>
<dbReference type="AlphaFoldDB" id="A0A4Q7YPD8"/>
<dbReference type="OrthoDB" id="8672648at2"/>
<evidence type="ECO:0000313" key="4">
    <source>
        <dbReference type="Proteomes" id="UP000292423"/>
    </source>
</evidence>
<dbReference type="InterPro" id="IPR050631">
    <property type="entry name" value="PheA/TfdB_FAD_monoxygenase"/>
</dbReference>
<dbReference type="PANTHER" id="PTHR43476:SF3">
    <property type="entry name" value="FAD-BINDING MONOOXYGENASE"/>
    <property type="match status" value="1"/>
</dbReference>
<dbReference type="Gene3D" id="3.50.50.60">
    <property type="entry name" value="FAD/NAD(P)-binding domain"/>
    <property type="match status" value="1"/>
</dbReference>
<dbReference type="PANTHER" id="PTHR43476">
    <property type="entry name" value="3-(3-HYDROXY-PHENYL)PROPIONATE/3-HYDROXYCINNAMIC ACID HYDROXYLASE"/>
    <property type="match status" value="1"/>
</dbReference>
<comment type="caution">
    <text evidence="3">The sequence shown here is derived from an EMBL/GenBank/DDBJ whole genome shotgun (WGS) entry which is preliminary data.</text>
</comment>
<name>A0A4Q7YPD8_9GAMM</name>
<dbReference type="PRINTS" id="PR00420">
    <property type="entry name" value="RNGMNOXGNASE"/>
</dbReference>
<dbReference type="InterPro" id="IPR036188">
    <property type="entry name" value="FAD/NAD-bd_sf"/>
</dbReference>
<dbReference type="SUPFAM" id="SSF51905">
    <property type="entry name" value="FAD/NAD(P)-binding domain"/>
    <property type="match status" value="1"/>
</dbReference>
<accession>A0A4Q7YPD8</accession>
<gene>
    <name evidence="3" type="ORF">EV700_2524</name>
</gene>
<evidence type="ECO:0000313" key="3">
    <source>
        <dbReference type="EMBL" id="RZU38589.1"/>
    </source>
</evidence>
<dbReference type="NCBIfam" id="NF004829">
    <property type="entry name" value="PRK06183.1-3"/>
    <property type="match status" value="1"/>
</dbReference>
<feature type="domain" description="FAD-binding" evidence="2">
    <location>
        <begin position="28"/>
        <end position="362"/>
    </location>
</feature>